<feature type="binding site" evidence="8">
    <location>
        <position position="66"/>
    </location>
    <ligand>
        <name>Zn(2+)</name>
        <dbReference type="ChEBI" id="CHEBI:29105"/>
        <label>2</label>
        <note>catalytic</note>
    </ligand>
</feature>
<feature type="domain" description="Metallo-beta-lactamase" evidence="9">
    <location>
        <begin position="196"/>
        <end position="265"/>
    </location>
</feature>
<dbReference type="NCBIfam" id="TIGR02651">
    <property type="entry name" value="RNase_Z"/>
    <property type="match status" value="1"/>
</dbReference>
<sequence>MKALFYVLGTSAATPKPKRALPSYYFEHEGIGILMDCGEGTQFQVMKAGIGFSKIKVIAISHNHGDHLLGLPGLIETMSMGSRKEDLLIIGPPGIKEFLEVSFKVTTFAPSFKVYVLEITEEVEVPLRGIKLKMFPVKHHGYSFGIRVETVPKRKVNKEKLEELGVPKRLWGRLQQGEEVEWKGRVLKPEEFTWQPQGIKVVYSGDTAPCERVIEEARGADLLVHEATFLSDMEEEAHERGHSTAKDAGIIASEAKVKMLLLTHYSSRYEDLRRHLDEARRFFEYAYLAQDLMKVVIKK</sequence>
<dbReference type="Pfam" id="PF23023">
    <property type="entry name" value="Anti-Pycsar_Apyc1"/>
    <property type="match status" value="1"/>
</dbReference>
<keyword evidence="4 8" id="KW-0479">Metal-binding</keyword>
<name>A0A977K960_9CREN</name>
<feature type="binding site" evidence="8">
    <location>
        <position position="64"/>
    </location>
    <ligand>
        <name>Zn(2+)</name>
        <dbReference type="ChEBI" id="CHEBI:29105"/>
        <label>1</label>
        <note>catalytic</note>
    </ligand>
</feature>
<evidence type="ECO:0000256" key="5">
    <source>
        <dbReference type="ARBA" id="ARBA00022759"/>
    </source>
</evidence>
<evidence type="ECO:0000256" key="4">
    <source>
        <dbReference type="ARBA" id="ARBA00022723"/>
    </source>
</evidence>
<comment type="catalytic activity">
    <reaction evidence="8">
        <text>Endonucleolytic cleavage of RNA, removing extra 3' nucleotides from tRNA precursor, generating 3' termini of tRNAs. A 3'-hydroxy group is left at the tRNA terminus and a 5'-phosphoryl group is left at the trailer molecule.</text>
        <dbReference type="EC" id="3.1.26.11"/>
    </reaction>
</comment>
<evidence type="ECO:0000259" key="9">
    <source>
        <dbReference type="Pfam" id="PF12706"/>
    </source>
</evidence>
<evidence type="ECO:0000313" key="11">
    <source>
        <dbReference type="Proteomes" id="UP001063698"/>
    </source>
</evidence>
<feature type="binding site" evidence="8">
    <location>
        <position position="206"/>
    </location>
    <ligand>
        <name>Zn(2+)</name>
        <dbReference type="ChEBI" id="CHEBI:29105"/>
        <label>2</label>
        <note>catalytic</note>
    </ligand>
</feature>
<keyword evidence="3 8" id="KW-0540">Nuclease</keyword>
<feature type="binding site" evidence="8">
    <location>
        <position position="140"/>
    </location>
    <ligand>
        <name>Zn(2+)</name>
        <dbReference type="ChEBI" id="CHEBI:29105"/>
        <label>1</label>
        <note>catalytic</note>
    </ligand>
</feature>
<dbReference type="GO" id="GO:0042781">
    <property type="term" value="F:3'-tRNA processing endoribonuclease activity"/>
    <property type="evidence" value="ECO:0007669"/>
    <property type="project" value="UniProtKB-UniRule"/>
</dbReference>
<comment type="similarity">
    <text evidence="8">Belongs to the RNase Z family.</text>
</comment>
<dbReference type="CDD" id="cd07717">
    <property type="entry name" value="RNaseZ_ZiPD-like_MBL-fold"/>
    <property type="match status" value="1"/>
</dbReference>
<comment type="cofactor">
    <cofactor evidence="8">
        <name>Zn(2+)</name>
        <dbReference type="ChEBI" id="CHEBI:29105"/>
    </cofactor>
    <text evidence="8">Binds 2 Zn(2+) ions.</text>
</comment>
<feature type="active site" description="Proton acceptor" evidence="8">
    <location>
        <position position="66"/>
    </location>
</feature>
<dbReference type="AlphaFoldDB" id="A0A977K960"/>
<dbReference type="EC" id="3.1.26.11" evidence="8"/>
<dbReference type="SUPFAM" id="SSF56281">
    <property type="entry name" value="Metallo-hydrolase/oxidoreductase"/>
    <property type="match status" value="1"/>
</dbReference>
<evidence type="ECO:0000256" key="6">
    <source>
        <dbReference type="ARBA" id="ARBA00022801"/>
    </source>
</evidence>
<comment type="function">
    <text evidence="8">Zinc phosphodiesterase, which displays some tRNA 3'-processing endonuclease activity. Probably involved in tRNA maturation, by removing a 3'-trailer from precursor tRNA.</text>
</comment>
<evidence type="ECO:0000256" key="3">
    <source>
        <dbReference type="ARBA" id="ARBA00022722"/>
    </source>
</evidence>
<dbReference type="Gene3D" id="3.60.15.10">
    <property type="entry name" value="Ribonuclease Z/Hydroxyacylglutathione hydrolase-like"/>
    <property type="match status" value="1"/>
</dbReference>
<dbReference type="EMBL" id="CP006868">
    <property type="protein sequence ID" value="UXD21292.1"/>
    <property type="molecule type" value="Genomic_DNA"/>
</dbReference>
<keyword evidence="6 8" id="KW-0378">Hydrolase</keyword>
<keyword evidence="7 8" id="KW-0862">Zinc</keyword>
<proteinExistence type="inferred from homology"/>
<dbReference type="GO" id="GO:0008270">
    <property type="term" value="F:zinc ion binding"/>
    <property type="evidence" value="ECO:0007669"/>
    <property type="project" value="UniProtKB-UniRule"/>
</dbReference>
<gene>
    <name evidence="8" type="primary">rnz</name>
    <name evidence="10" type="ORF">IPA_02385</name>
</gene>
<evidence type="ECO:0000256" key="7">
    <source>
        <dbReference type="ARBA" id="ARBA00022833"/>
    </source>
</evidence>
<accession>A0A977K960</accession>
<feature type="binding site" evidence="8">
    <location>
        <position position="264"/>
    </location>
    <ligand>
        <name>Zn(2+)</name>
        <dbReference type="ChEBI" id="CHEBI:29105"/>
        <label>2</label>
        <note>catalytic</note>
    </ligand>
</feature>
<protein>
    <recommendedName>
        <fullName evidence="8">Ribonuclease Z</fullName>
        <shortName evidence="8">RNase Z</shortName>
        <ecNumber evidence="8">3.1.26.11</ecNumber>
    </recommendedName>
    <alternativeName>
        <fullName evidence="8">tRNA 3 endonuclease</fullName>
    </alternativeName>
    <alternativeName>
        <fullName evidence="8">tRNase Z</fullName>
    </alternativeName>
</protein>
<dbReference type="KEGG" id="ipc:IPA_02385"/>
<organism evidence="10 11">
    <name type="scientific">Ignicoccus pacificus DSM 13166</name>
    <dbReference type="NCBI Taxonomy" id="940294"/>
    <lineage>
        <taxon>Archaea</taxon>
        <taxon>Thermoproteota</taxon>
        <taxon>Thermoprotei</taxon>
        <taxon>Desulfurococcales</taxon>
        <taxon>Desulfurococcaceae</taxon>
        <taxon>Ignicoccus</taxon>
    </lineage>
</organism>
<reference evidence="10" key="1">
    <citation type="submission" date="2013-11" db="EMBL/GenBank/DDBJ databases">
        <title>Comparative genomics of Ignicoccus.</title>
        <authorList>
            <person name="Podar M."/>
        </authorList>
    </citation>
    <scope>NUCLEOTIDE SEQUENCE</scope>
    <source>
        <strain evidence="10">DSM 13166</strain>
    </source>
</reference>
<feature type="binding site" evidence="8">
    <location>
        <position position="67"/>
    </location>
    <ligand>
        <name>Zn(2+)</name>
        <dbReference type="ChEBI" id="CHEBI:29105"/>
        <label>2</label>
        <note>catalytic</note>
    </ligand>
</feature>
<dbReference type="HAMAP" id="MF_01818">
    <property type="entry name" value="RNase_Z_BN"/>
    <property type="match status" value="1"/>
</dbReference>
<dbReference type="Pfam" id="PF12706">
    <property type="entry name" value="Lactamase_B_2"/>
    <property type="match status" value="1"/>
</dbReference>
<dbReference type="InterPro" id="IPR001279">
    <property type="entry name" value="Metallo-B-lactamas"/>
</dbReference>
<keyword evidence="5 8" id="KW-0255">Endonuclease</keyword>
<evidence type="ECO:0000256" key="8">
    <source>
        <dbReference type="HAMAP-Rule" id="MF_01818"/>
    </source>
</evidence>
<dbReference type="PANTHER" id="PTHR46018">
    <property type="entry name" value="ZINC PHOSPHODIESTERASE ELAC PROTEIN 1"/>
    <property type="match status" value="1"/>
</dbReference>
<dbReference type="InterPro" id="IPR013471">
    <property type="entry name" value="RNase_Z/BN"/>
</dbReference>
<evidence type="ECO:0000256" key="2">
    <source>
        <dbReference type="ARBA" id="ARBA00022694"/>
    </source>
</evidence>
<evidence type="ECO:0000313" key="10">
    <source>
        <dbReference type="EMBL" id="UXD21292.1"/>
    </source>
</evidence>
<evidence type="ECO:0000256" key="1">
    <source>
        <dbReference type="ARBA" id="ARBA00011738"/>
    </source>
</evidence>
<comment type="subunit">
    <text evidence="1 8">Homodimer.</text>
</comment>
<dbReference type="PANTHER" id="PTHR46018:SF2">
    <property type="entry name" value="ZINC PHOSPHODIESTERASE ELAC PROTEIN 1"/>
    <property type="match status" value="1"/>
</dbReference>
<dbReference type="NCBIfam" id="NF000801">
    <property type="entry name" value="PRK00055.1-3"/>
    <property type="match status" value="1"/>
</dbReference>
<keyword evidence="11" id="KW-1185">Reference proteome</keyword>
<dbReference type="InterPro" id="IPR036866">
    <property type="entry name" value="RibonucZ/Hydroxyglut_hydro"/>
</dbReference>
<keyword evidence="2 8" id="KW-0819">tRNA processing</keyword>
<feature type="binding site" evidence="8">
    <location>
        <position position="62"/>
    </location>
    <ligand>
        <name>Zn(2+)</name>
        <dbReference type="ChEBI" id="CHEBI:29105"/>
        <label>1</label>
        <note>catalytic</note>
    </ligand>
</feature>
<feature type="binding site" evidence="8">
    <location>
        <position position="206"/>
    </location>
    <ligand>
        <name>Zn(2+)</name>
        <dbReference type="ChEBI" id="CHEBI:29105"/>
        <label>1</label>
        <note>catalytic</note>
    </ligand>
</feature>
<dbReference type="Proteomes" id="UP001063698">
    <property type="component" value="Chromosome"/>
</dbReference>